<dbReference type="EMBL" id="RAWE01000073">
    <property type="protein sequence ID" value="RKH01335.1"/>
    <property type="molecule type" value="Genomic_DNA"/>
</dbReference>
<proteinExistence type="predicted"/>
<evidence type="ECO:0000259" key="1">
    <source>
        <dbReference type="Pfam" id="PF22677"/>
    </source>
</evidence>
<dbReference type="AlphaFoldDB" id="A0A3A8KAG4"/>
<dbReference type="SUPFAM" id="SSF54593">
    <property type="entry name" value="Glyoxalase/Bleomycin resistance protein/Dihydroxybiphenyl dioxygenase"/>
    <property type="match status" value="1"/>
</dbReference>
<evidence type="ECO:0000313" key="3">
    <source>
        <dbReference type="Proteomes" id="UP000268313"/>
    </source>
</evidence>
<organism evidence="2 3">
    <name type="scientific">Corallococcus carmarthensis</name>
    <dbReference type="NCBI Taxonomy" id="2316728"/>
    <lineage>
        <taxon>Bacteria</taxon>
        <taxon>Pseudomonadati</taxon>
        <taxon>Myxococcota</taxon>
        <taxon>Myxococcia</taxon>
        <taxon>Myxococcales</taxon>
        <taxon>Cystobacterineae</taxon>
        <taxon>Myxococcaceae</taxon>
        <taxon>Corallococcus</taxon>
    </lineage>
</organism>
<dbReference type="PANTHER" id="PTHR36503">
    <property type="entry name" value="BLR2520 PROTEIN"/>
    <property type="match status" value="1"/>
</dbReference>
<sequence>MGTKIFVNLPVESLDRAVGFFTKLGYTFNPQFTNADATCMIISEDIYAMLLVKPFFKSFIKKEVADTKKSTAVIIALTAESRAAVDTLVEKALAAGAKETKEKMDQGFMYQRSFEDLDGHQWESFWMDPAAVQPQQ</sequence>
<dbReference type="PANTHER" id="PTHR36503:SF2">
    <property type="entry name" value="BLR2408 PROTEIN"/>
    <property type="match status" value="1"/>
</dbReference>
<dbReference type="InterPro" id="IPR029068">
    <property type="entry name" value="Glyas_Bleomycin-R_OHBP_Dase"/>
</dbReference>
<accession>A0A3A8KAG4</accession>
<reference evidence="3" key="1">
    <citation type="submission" date="2018-09" db="EMBL/GenBank/DDBJ databases">
        <authorList>
            <person name="Livingstone P.G."/>
            <person name="Whitworth D.E."/>
        </authorList>
    </citation>
    <scope>NUCLEOTIDE SEQUENCE [LARGE SCALE GENOMIC DNA]</scope>
    <source>
        <strain evidence="3">CA043D</strain>
    </source>
</reference>
<dbReference type="InterPro" id="IPR053863">
    <property type="entry name" value="Glyoxy/Ble-like_N"/>
</dbReference>
<feature type="domain" description="Glyoxalase/Bleomycin resistance-like N-terminal" evidence="1">
    <location>
        <begin position="5"/>
        <end position="41"/>
    </location>
</feature>
<comment type="caution">
    <text evidence="2">The sequence shown here is derived from an EMBL/GenBank/DDBJ whole genome shotgun (WGS) entry which is preliminary data.</text>
</comment>
<dbReference type="Proteomes" id="UP000268313">
    <property type="component" value="Unassembled WGS sequence"/>
</dbReference>
<protein>
    <submittedName>
        <fullName evidence="2">Glyoxalase</fullName>
    </submittedName>
</protein>
<dbReference type="OrthoDB" id="4265398at2"/>
<dbReference type="RefSeq" id="WP_120604248.1">
    <property type="nucleotide sequence ID" value="NZ_JABFJX010000128.1"/>
</dbReference>
<dbReference type="Gene3D" id="3.10.180.10">
    <property type="entry name" value="2,3-Dihydroxybiphenyl 1,2-Dioxygenase, domain 1"/>
    <property type="match status" value="1"/>
</dbReference>
<gene>
    <name evidence="2" type="ORF">D7X32_20475</name>
</gene>
<dbReference type="Pfam" id="PF22677">
    <property type="entry name" value="Ble-like_N"/>
    <property type="match status" value="1"/>
</dbReference>
<keyword evidence="3" id="KW-1185">Reference proteome</keyword>
<evidence type="ECO:0000313" key="2">
    <source>
        <dbReference type="EMBL" id="RKH01335.1"/>
    </source>
</evidence>
<name>A0A3A8KAG4_9BACT</name>